<dbReference type="PIRSF" id="PIRSF021383">
    <property type="entry name" value="YunB"/>
    <property type="match status" value="1"/>
</dbReference>
<dbReference type="InterPro" id="IPR014197">
    <property type="entry name" value="Sporulation_prot_YunB"/>
</dbReference>
<reference evidence="2 3" key="1">
    <citation type="submission" date="2020-08" db="EMBL/GenBank/DDBJ databases">
        <authorList>
            <person name="Ren C."/>
            <person name="Gu Y."/>
            <person name="Xu Y."/>
        </authorList>
    </citation>
    <scope>NUCLEOTIDE SEQUENCE [LARGE SCALE GENOMIC DNA]</scope>
    <source>
        <strain evidence="2 3">LBM18003</strain>
    </source>
</reference>
<evidence type="ECO:0000313" key="3">
    <source>
        <dbReference type="Proteomes" id="UP000516046"/>
    </source>
</evidence>
<dbReference type="EMBL" id="CP060696">
    <property type="protein sequence ID" value="QNO16788.1"/>
    <property type="molecule type" value="Genomic_DNA"/>
</dbReference>
<dbReference type="Proteomes" id="UP000516046">
    <property type="component" value="Chromosome"/>
</dbReference>
<proteinExistence type="predicted"/>
<keyword evidence="1" id="KW-1133">Transmembrane helix</keyword>
<dbReference type="Pfam" id="PF09560">
    <property type="entry name" value="Spore_YunB"/>
    <property type="match status" value="1"/>
</dbReference>
<keyword evidence="1" id="KW-0472">Membrane</keyword>
<evidence type="ECO:0000313" key="2">
    <source>
        <dbReference type="EMBL" id="QNO16788.1"/>
    </source>
</evidence>
<name>A0A7G9WDM6_9FIRM</name>
<protein>
    <submittedName>
        <fullName evidence="2">Sporulation protein YunB</fullName>
    </submittedName>
</protein>
<dbReference type="AlphaFoldDB" id="A0A7G9WDM6"/>
<keyword evidence="3" id="KW-1185">Reference proteome</keyword>
<feature type="transmembrane region" description="Helical" evidence="1">
    <location>
        <begin position="12"/>
        <end position="32"/>
    </location>
</feature>
<evidence type="ECO:0000256" key="1">
    <source>
        <dbReference type="SAM" id="Phobius"/>
    </source>
</evidence>
<dbReference type="NCBIfam" id="TIGR02832">
    <property type="entry name" value="spo_yunB"/>
    <property type="match status" value="1"/>
</dbReference>
<keyword evidence="1" id="KW-0812">Transmembrane</keyword>
<accession>A0A7G9WDM6</accession>
<gene>
    <name evidence="2" type="primary">yunB</name>
    <name evidence="2" type="ORF">H6X83_07310</name>
</gene>
<organism evidence="2 3">
    <name type="scientific">Caproicibacterium amylolyticum</name>
    <dbReference type="NCBI Taxonomy" id="2766537"/>
    <lineage>
        <taxon>Bacteria</taxon>
        <taxon>Bacillati</taxon>
        <taxon>Bacillota</taxon>
        <taxon>Clostridia</taxon>
        <taxon>Eubacteriales</taxon>
        <taxon>Oscillospiraceae</taxon>
        <taxon>Caproicibacterium</taxon>
    </lineage>
</organism>
<sequence length="214" mass="23005">MRRHYRGRPIAWGPLVLAAALIIGFIGLDTALKPYMYAVAGYEAKNYAVQTVNFAVQSELAAKSVNYDNLVQITRASDGAVQSISSNIEAQNTLQAQLTQTVQKAIQEQSHTTVNIPVGTLTSSSILHGRGPSLPLKITLSGCVQAQLQSNFDSAGINQTRHRLFLRVTVSLYTYMLGKNADQQVTVDVPVAETVIVGEVPSVALSQYAAKASS</sequence>
<dbReference type="RefSeq" id="WP_212505855.1">
    <property type="nucleotide sequence ID" value="NZ_CP060696.1"/>
</dbReference>
<dbReference type="KEGG" id="caml:H6X83_07310"/>